<dbReference type="AlphaFoldDB" id="A0A6P2Z830"/>
<feature type="region of interest" description="Disordered" evidence="1">
    <location>
        <begin position="197"/>
        <end position="269"/>
    </location>
</feature>
<accession>A0A6P2Z830</accession>
<dbReference type="EMBL" id="CABVQT010000010">
    <property type="protein sequence ID" value="VWD30883.1"/>
    <property type="molecule type" value="Genomic_DNA"/>
</dbReference>
<evidence type="ECO:0000313" key="3">
    <source>
        <dbReference type="Proteomes" id="UP000494182"/>
    </source>
</evidence>
<evidence type="ECO:0000256" key="1">
    <source>
        <dbReference type="SAM" id="MobiDB-lite"/>
    </source>
</evidence>
<feature type="compositionally biased region" description="Low complexity" evidence="1">
    <location>
        <begin position="222"/>
        <end position="235"/>
    </location>
</feature>
<organism evidence="2 3">
    <name type="scientific">Burkholderia contaminans</name>
    <dbReference type="NCBI Taxonomy" id="488447"/>
    <lineage>
        <taxon>Bacteria</taxon>
        <taxon>Pseudomonadati</taxon>
        <taxon>Pseudomonadota</taxon>
        <taxon>Betaproteobacteria</taxon>
        <taxon>Burkholderiales</taxon>
        <taxon>Burkholderiaceae</taxon>
        <taxon>Burkholderia</taxon>
        <taxon>Burkholderia cepacia complex</taxon>
    </lineage>
</organism>
<protein>
    <submittedName>
        <fullName evidence="2">Uncharacterized protein</fullName>
    </submittedName>
</protein>
<feature type="region of interest" description="Disordered" evidence="1">
    <location>
        <begin position="1"/>
        <end position="38"/>
    </location>
</feature>
<proteinExistence type="predicted"/>
<reference evidence="2 3" key="1">
    <citation type="submission" date="2019-09" db="EMBL/GenBank/DDBJ databases">
        <authorList>
            <person name="Depoorter E."/>
        </authorList>
    </citation>
    <scope>NUCLEOTIDE SEQUENCE [LARGE SCALE GENOMIC DNA]</scope>
    <source>
        <strain evidence="2">R-71171</strain>
    </source>
</reference>
<gene>
    <name evidence="2" type="ORF">BCO71171_03915</name>
</gene>
<evidence type="ECO:0000313" key="2">
    <source>
        <dbReference type="EMBL" id="VWD30883.1"/>
    </source>
</evidence>
<dbReference type="Proteomes" id="UP000494182">
    <property type="component" value="Unassembled WGS sequence"/>
</dbReference>
<name>A0A6P2Z830_9BURK</name>
<sequence length="269" mass="29162">MPTRLPPARSRCLPFATPAGAGSRGDGSVEEAGNTRASGRLRPWTMRRLPAALNPNVSAGIRADEHAASPSRMRGIQWRSSACARHAAKRRCVALLARRVRLPLRGQHRLARLRRRQAPCFPFNCAHRSGAREHQNACECRRRCGERQGGAGRRARFRMAAACGRKPCAAVRAGESLCYRSAAFGARMRIPRVQLNGKQEADPRPACAVPATVRRPRDALPRARAQAAHDATARQPGGKAAAWQAASPDTGRRKGRARCLPNARSAGDG</sequence>